<dbReference type="InterPro" id="IPR035924">
    <property type="entry name" value="FlaG-like_sf"/>
</dbReference>
<keyword evidence="3" id="KW-1185">Reference proteome</keyword>
<dbReference type="RefSeq" id="WP_238242866.1">
    <property type="nucleotide sequence ID" value="NZ_BPQP01000013.1"/>
</dbReference>
<reference evidence="2" key="1">
    <citation type="journal article" date="2021" name="Front. Microbiol.">
        <title>Comprehensive Comparative Genomics and Phenotyping of Methylobacterium Species.</title>
        <authorList>
            <person name="Alessa O."/>
            <person name="Ogura Y."/>
            <person name="Fujitani Y."/>
            <person name="Takami H."/>
            <person name="Hayashi T."/>
            <person name="Sahin N."/>
            <person name="Tani A."/>
        </authorList>
    </citation>
    <scope>NUCLEOTIDE SEQUENCE</scope>
    <source>
        <strain evidence="2">DSM 19015</strain>
    </source>
</reference>
<protein>
    <recommendedName>
        <fullName evidence="4">Flagellar protein FlaG</fullName>
    </recommendedName>
</protein>
<comment type="caution">
    <text evidence="2">The sequence shown here is derived from an EMBL/GenBank/DDBJ whole genome shotgun (WGS) entry which is preliminary data.</text>
</comment>
<gene>
    <name evidence="2" type="ORF">OCOJLMKI_0862</name>
</gene>
<dbReference type="EMBL" id="BPQP01000013">
    <property type="protein sequence ID" value="GJD93666.1"/>
    <property type="molecule type" value="Genomic_DNA"/>
</dbReference>
<dbReference type="Gene3D" id="3.30.160.170">
    <property type="entry name" value="FlaG-like"/>
    <property type="match status" value="1"/>
</dbReference>
<reference evidence="2" key="2">
    <citation type="submission" date="2021-08" db="EMBL/GenBank/DDBJ databases">
        <authorList>
            <person name="Tani A."/>
            <person name="Ola A."/>
            <person name="Ogura Y."/>
            <person name="Katsura K."/>
            <person name="Hayashi T."/>
        </authorList>
    </citation>
    <scope>NUCLEOTIDE SEQUENCE</scope>
    <source>
        <strain evidence="2">DSM 19015</strain>
    </source>
</reference>
<evidence type="ECO:0000313" key="2">
    <source>
        <dbReference type="EMBL" id="GJD93666.1"/>
    </source>
</evidence>
<organism evidence="2 3">
    <name type="scientific">Methylobacterium iners</name>
    <dbReference type="NCBI Taxonomy" id="418707"/>
    <lineage>
        <taxon>Bacteria</taxon>
        <taxon>Pseudomonadati</taxon>
        <taxon>Pseudomonadota</taxon>
        <taxon>Alphaproteobacteria</taxon>
        <taxon>Hyphomicrobiales</taxon>
        <taxon>Methylobacteriaceae</taxon>
        <taxon>Methylobacterium</taxon>
    </lineage>
</organism>
<sequence>MSIGPVTAFAPSTPPAGVQVSAPVRSVSPARPVESMALGPAVSLDIGGESEPAKESGRESGPETRGYVREAESNALVYQVVDPQTGDVVIQIPDEVVIKARAYAREVAASQAANQAAVPGSAIEKRA</sequence>
<feature type="region of interest" description="Disordered" evidence="1">
    <location>
        <begin position="1"/>
        <end position="23"/>
    </location>
</feature>
<feature type="region of interest" description="Disordered" evidence="1">
    <location>
        <begin position="38"/>
        <end position="66"/>
    </location>
</feature>
<feature type="compositionally biased region" description="Basic and acidic residues" evidence="1">
    <location>
        <begin position="51"/>
        <end position="66"/>
    </location>
</feature>
<dbReference type="SUPFAM" id="SSF160214">
    <property type="entry name" value="FlaG-like"/>
    <property type="match status" value="1"/>
</dbReference>
<dbReference type="Proteomes" id="UP001055125">
    <property type="component" value="Unassembled WGS sequence"/>
</dbReference>
<accession>A0ABQ4RSA6</accession>
<evidence type="ECO:0000313" key="3">
    <source>
        <dbReference type="Proteomes" id="UP001055125"/>
    </source>
</evidence>
<proteinExistence type="predicted"/>
<evidence type="ECO:0008006" key="4">
    <source>
        <dbReference type="Google" id="ProtNLM"/>
    </source>
</evidence>
<name>A0ABQ4RSA6_9HYPH</name>
<evidence type="ECO:0000256" key="1">
    <source>
        <dbReference type="SAM" id="MobiDB-lite"/>
    </source>
</evidence>